<comment type="caution">
    <text evidence="1">The sequence shown here is derived from an EMBL/GenBank/DDBJ whole genome shotgun (WGS) entry which is preliminary data.</text>
</comment>
<dbReference type="AlphaFoldDB" id="A0A368JRI9"/>
<dbReference type="Proteomes" id="UP000253383">
    <property type="component" value="Unassembled WGS sequence"/>
</dbReference>
<keyword evidence="2" id="KW-1185">Reference proteome</keyword>
<gene>
    <name evidence="1" type="ORF">DUE52_07745</name>
</gene>
<protein>
    <submittedName>
        <fullName evidence="1">Uncharacterized protein</fullName>
    </submittedName>
</protein>
<organism evidence="1 2">
    <name type="scientific">Larkinella punicea</name>
    <dbReference type="NCBI Taxonomy" id="2315727"/>
    <lineage>
        <taxon>Bacteria</taxon>
        <taxon>Pseudomonadati</taxon>
        <taxon>Bacteroidota</taxon>
        <taxon>Cytophagia</taxon>
        <taxon>Cytophagales</taxon>
        <taxon>Spirosomataceae</taxon>
        <taxon>Larkinella</taxon>
    </lineage>
</organism>
<evidence type="ECO:0000313" key="2">
    <source>
        <dbReference type="Proteomes" id="UP000253383"/>
    </source>
</evidence>
<evidence type="ECO:0000313" key="1">
    <source>
        <dbReference type="EMBL" id="RCR70248.1"/>
    </source>
</evidence>
<proteinExistence type="predicted"/>
<name>A0A368JRI9_9BACT</name>
<dbReference type="OrthoDB" id="9849691at2"/>
<sequence length="218" mass="25799">MKLLKKLFISIVLIFAVIKMPSVIYEGVRYANCISEESLFNFHWKDTGVSYIEVRCFKDNCQNLKKINRYRISMQDTVWGLYGLSFIDNINKFPNYVGADEQNWDYINKESTFVSFNLNYEDKSINRILFRGEDKSNILFTTSSIKYKNINSNLVQVVGDYKTIDLNTLQSFYLWCSNQMFHKKISECTYFLRSNINSRPDIIIRYIGNGERFYLDII</sequence>
<reference evidence="1 2" key="1">
    <citation type="submission" date="2018-07" db="EMBL/GenBank/DDBJ databases">
        <title>Genome analysis of Larkinella rosea.</title>
        <authorList>
            <person name="Zhou Z."/>
            <person name="Wang G."/>
        </authorList>
    </citation>
    <scope>NUCLEOTIDE SEQUENCE [LARGE SCALE GENOMIC DNA]</scope>
    <source>
        <strain evidence="2">zzj9</strain>
    </source>
</reference>
<accession>A0A368JRI9</accession>
<dbReference type="EMBL" id="QOWE01000005">
    <property type="protein sequence ID" value="RCR70248.1"/>
    <property type="molecule type" value="Genomic_DNA"/>
</dbReference>
<dbReference type="RefSeq" id="WP_114405414.1">
    <property type="nucleotide sequence ID" value="NZ_QOWE01000005.1"/>
</dbReference>